<proteinExistence type="predicted"/>
<sequence>MKHLYDVQSPREFTQLLSPHDVGFITALAQDVTVTEKNIAAIESGFFSAPNRDWMESELQKFKSLDQIHHLRTLKSAELGREALDEVQKRLGSSKGAKVGHGKRKQIDRLITRSRRLPPRHKTESFCGDNVTDEYRARAQAQTGWIRNEHNRLEWQPIGTSRAYLMSRGWAQQLKMQVKYHPSPSDAPEPQTGERFTEKLTPRAVKKIFESGAYVAACHGGFSTFLTLTFTQKQRERIFGGEAVTDEGLPYCPIQTTIGAEVSRFLNALKKMYQRGFEYSASEAGSLGLDGDKVKVAGRIGRPLKAAWKDDQEIKHVKEIHGPTANPFDFHYIWVAESPANEDGEPNPHVHVLLNWRVESHHFAGWANRIEQLWGNGMAHLEKIKFSEAAAGYLIKAVGYAAKGDNADQGLIKGNRYNIARCSRAPDWDVLASFEVDNMTGIIKECGYMLEQWRKPMQREIRRKETKKQDAIRAIDINRKQGNLDAVQKLNHLIKKLDHEARQIRNQIKSRGTFASSLNQFSIVFEGEKAQRKAGAFLYWARGARGWSMKCTAERKGNDLALIRDDASDIYAEQFERFQLRQANWKSQLAQVQPPEPDINIIKSNDMAIYHDYCHSVH</sequence>
<comment type="caution">
    <text evidence="1">The sequence shown here is derived from an EMBL/GenBank/DDBJ whole genome shotgun (WGS) entry which is preliminary data.</text>
</comment>
<name>A0AAW3ILP9_VIBPH</name>
<dbReference type="RefSeq" id="WP_025607847.1">
    <property type="nucleotide sequence ID" value="NZ_CP009982.1"/>
</dbReference>
<accession>A0AAW3ILP9</accession>
<dbReference type="Proteomes" id="UP000037697">
    <property type="component" value="Unassembled WGS sequence"/>
</dbReference>
<protein>
    <submittedName>
        <fullName evidence="1">Uncharacterized protein</fullName>
    </submittedName>
</protein>
<evidence type="ECO:0000313" key="1">
    <source>
        <dbReference type="EMBL" id="KOY19185.1"/>
    </source>
</evidence>
<gene>
    <name evidence="1" type="ORF">ACX05_26250</name>
</gene>
<reference evidence="1 2" key="1">
    <citation type="submission" date="2015-07" db="EMBL/GenBank/DDBJ databases">
        <title>Foodborne Vibrio parahaemolyticus Isolates.</title>
        <authorList>
            <person name="Ronholm J."/>
            <person name="Petronella N."/>
            <person name="Kenwell R."/>
            <person name="Banerjee S."/>
        </authorList>
    </citation>
    <scope>NUCLEOTIDE SEQUENCE [LARGE SCALE GENOMIC DNA]</scope>
    <source>
        <strain evidence="1 2">HS-06-05</strain>
    </source>
</reference>
<organism evidence="1 2">
    <name type="scientific">Vibrio parahaemolyticus</name>
    <dbReference type="NCBI Taxonomy" id="670"/>
    <lineage>
        <taxon>Bacteria</taxon>
        <taxon>Pseudomonadati</taxon>
        <taxon>Pseudomonadota</taxon>
        <taxon>Gammaproteobacteria</taxon>
        <taxon>Vibrionales</taxon>
        <taxon>Vibrionaceae</taxon>
        <taxon>Vibrio</taxon>
    </lineage>
</organism>
<evidence type="ECO:0000313" key="2">
    <source>
        <dbReference type="Proteomes" id="UP000037697"/>
    </source>
</evidence>
<dbReference type="AlphaFoldDB" id="A0AAW3ILP9"/>
<dbReference type="EMBL" id="LIRS01000154">
    <property type="protein sequence ID" value="KOY19185.1"/>
    <property type="molecule type" value="Genomic_DNA"/>
</dbReference>